<evidence type="ECO:0000256" key="1">
    <source>
        <dbReference type="ARBA" id="ARBA00022729"/>
    </source>
</evidence>
<dbReference type="GO" id="GO:0030288">
    <property type="term" value="C:outer membrane-bounded periplasmic space"/>
    <property type="evidence" value="ECO:0007669"/>
    <property type="project" value="TreeGrafter"/>
</dbReference>
<dbReference type="EMBL" id="JAJOMB010000006">
    <property type="protein sequence ID" value="MCD5311837.1"/>
    <property type="molecule type" value="Genomic_DNA"/>
</dbReference>
<dbReference type="SUPFAM" id="SSF53850">
    <property type="entry name" value="Periplasmic binding protein-like II"/>
    <property type="match status" value="1"/>
</dbReference>
<gene>
    <name evidence="3" type="ORF">LR394_13085</name>
</gene>
<dbReference type="GO" id="GO:0015888">
    <property type="term" value="P:thiamine transport"/>
    <property type="evidence" value="ECO:0007669"/>
    <property type="project" value="TreeGrafter"/>
</dbReference>
<proteinExistence type="predicted"/>
<accession>A0A9X1NAX1</accession>
<keyword evidence="1 2" id="KW-0732">Signal</keyword>
<dbReference type="GO" id="GO:0030975">
    <property type="term" value="F:thiamine binding"/>
    <property type="evidence" value="ECO:0007669"/>
    <property type="project" value="TreeGrafter"/>
</dbReference>
<feature type="signal peptide" evidence="2">
    <location>
        <begin position="1"/>
        <end position="34"/>
    </location>
</feature>
<dbReference type="PROSITE" id="PS51257">
    <property type="entry name" value="PROKAR_LIPOPROTEIN"/>
    <property type="match status" value="1"/>
</dbReference>
<dbReference type="PANTHER" id="PTHR30006:SF2">
    <property type="entry name" value="ABC TRANSPORTER SUBSTRATE-BINDING PROTEIN"/>
    <property type="match status" value="1"/>
</dbReference>
<evidence type="ECO:0000256" key="2">
    <source>
        <dbReference type="SAM" id="SignalP"/>
    </source>
</evidence>
<dbReference type="AlphaFoldDB" id="A0A9X1NAX1"/>
<dbReference type="Pfam" id="PF13416">
    <property type="entry name" value="SBP_bac_8"/>
    <property type="match status" value="1"/>
</dbReference>
<dbReference type="InterPro" id="IPR006059">
    <property type="entry name" value="SBP"/>
</dbReference>
<organism evidence="3 4">
    <name type="scientific">Kineosporia babensis</name>
    <dbReference type="NCBI Taxonomy" id="499548"/>
    <lineage>
        <taxon>Bacteria</taxon>
        <taxon>Bacillati</taxon>
        <taxon>Actinomycetota</taxon>
        <taxon>Actinomycetes</taxon>
        <taxon>Kineosporiales</taxon>
        <taxon>Kineosporiaceae</taxon>
        <taxon>Kineosporia</taxon>
    </lineage>
</organism>
<dbReference type="RefSeq" id="WP_231441447.1">
    <property type="nucleotide sequence ID" value="NZ_JAJOMB010000006.1"/>
</dbReference>
<protein>
    <submittedName>
        <fullName evidence="3">Extracellular solute-binding protein</fullName>
    </submittedName>
</protein>
<dbReference type="Proteomes" id="UP001138997">
    <property type="component" value="Unassembled WGS sequence"/>
</dbReference>
<evidence type="ECO:0000313" key="4">
    <source>
        <dbReference type="Proteomes" id="UP001138997"/>
    </source>
</evidence>
<dbReference type="PANTHER" id="PTHR30006">
    <property type="entry name" value="THIAMINE-BINDING PERIPLASMIC PROTEIN-RELATED"/>
    <property type="match status" value="1"/>
</dbReference>
<feature type="chain" id="PRO_5040893784" evidence="2">
    <location>
        <begin position="35"/>
        <end position="370"/>
    </location>
</feature>
<dbReference type="GO" id="GO:0030976">
    <property type="term" value="F:thiamine pyrophosphate binding"/>
    <property type="evidence" value="ECO:0007669"/>
    <property type="project" value="TreeGrafter"/>
</dbReference>
<name>A0A9X1NAX1_9ACTN</name>
<dbReference type="Gene3D" id="3.40.190.10">
    <property type="entry name" value="Periplasmic binding protein-like II"/>
    <property type="match status" value="2"/>
</dbReference>
<evidence type="ECO:0000313" key="3">
    <source>
        <dbReference type="EMBL" id="MCD5311837.1"/>
    </source>
</evidence>
<reference evidence="3" key="1">
    <citation type="submission" date="2021-11" db="EMBL/GenBank/DDBJ databases">
        <title>Streptomyces corallinus and Kineosporia corallina sp. nov., two new coral-derived marine actinobacteria.</title>
        <authorList>
            <person name="Buangrab K."/>
            <person name="Sutthacheep M."/>
            <person name="Yeemin T."/>
            <person name="Harunari E."/>
            <person name="Igarashi Y."/>
            <person name="Sripreechasak P."/>
            <person name="Kanchanasin P."/>
            <person name="Tanasupawat S."/>
            <person name="Phongsopitanun W."/>
        </authorList>
    </citation>
    <scope>NUCLEOTIDE SEQUENCE</scope>
    <source>
        <strain evidence="3">JCM 31032</strain>
    </source>
</reference>
<keyword evidence="4" id="KW-1185">Reference proteome</keyword>
<comment type="caution">
    <text evidence="3">The sequence shown here is derived from an EMBL/GenBank/DDBJ whole genome shotgun (WGS) entry which is preliminary data.</text>
</comment>
<sequence>MPSSRFPRRAGLLATGLSLALALAACGGGSSDEAADPNAPFKGKTLKVAAYAGSWGESLTKAFVEPFEENTGATVELVPGDPASWLTGLRSAQGGTPPYDVVAFTPNVIPNAVDAGVVQALDTAKVENFGELNEVLVEQSNIGGQQYGVPLSVGSTGIAYRTDKVKTAPKDWSDLLDPATCGHAGLNPLTFNMGVEYLAGLIRENGGDIQNQADVDAAFAELAAAKDCFSAFPADAPSVESGLQNGDTWISAHWDGRAFVMQNNGDPVDYAYPASGSVGALTSFFVAENTEEQDLAYEFLNYLASSEYQPTFSEGTWYATSNDSNEYPAKFEEQIKHGKGAYDDFQWIDYQALSPKLADLQAQWQKTFGS</sequence>